<organism evidence="1">
    <name type="scientific">uncultured Caudovirales phage</name>
    <dbReference type="NCBI Taxonomy" id="2100421"/>
    <lineage>
        <taxon>Viruses</taxon>
        <taxon>Duplodnaviria</taxon>
        <taxon>Heunggongvirae</taxon>
        <taxon>Uroviricota</taxon>
        <taxon>Caudoviricetes</taxon>
        <taxon>Peduoviridae</taxon>
        <taxon>Maltschvirus</taxon>
        <taxon>Maltschvirus maltsch</taxon>
    </lineage>
</organism>
<accession>A0A6J5NRW2</accession>
<dbReference type="EMBL" id="LR796658">
    <property type="protein sequence ID" value="CAB4157914.1"/>
    <property type="molecule type" value="Genomic_DNA"/>
</dbReference>
<evidence type="ECO:0008006" key="2">
    <source>
        <dbReference type="Google" id="ProtNLM"/>
    </source>
</evidence>
<evidence type="ECO:0000313" key="1">
    <source>
        <dbReference type="EMBL" id="CAB4157914.1"/>
    </source>
</evidence>
<name>A0A6J5NRW2_9CAUD</name>
<reference evidence="1" key="1">
    <citation type="submission" date="2020-04" db="EMBL/GenBank/DDBJ databases">
        <authorList>
            <person name="Chiriac C."/>
            <person name="Salcher M."/>
            <person name="Ghai R."/>
            <person name="Kavagutti S V."/>
        </authorList>
    </citation>
    <scope>NUCLEOTIDE SEQUENCE</scope>
</reference>
<proteinExistence type="predicted"/>
<gene>
    <name evidence="1" type="ORF">UFOVP692_53</name>
</gene>
<sequence>MASITDIRAGLATALAAVPGLRTTTETPDTISPPVAIINVGNVNYDTAGSRGLDEYNFVLTVIVGRVGERSAQRLLDSYVTPAGASSVKLAIELDRTLGGKCDSLRVTDMRNYGSLVIGEITYLAAEFNVVVYAQ</sequence>
<protein>
    <recommendedName>
        <fullName evidence="2">Tail completion protein</fullName>
    </recommendedName>
</protein>